<dbReference type="OrthoDB" id="291007at2759"/>
<dbReference type="PANTHER" id="PTHR10127">
    <property type="entry name" value="DISCOIDIN, CUB, EGF, LAMININ , AND ZINC METALLOPROTEASE DOMAIN CONTAINING"/>
    <property type="match status" value="1"/>
</dbReference>
<proteinExistence type="predicted"/>
<dbReference type="PROSITE" id="PS51864">
    <property type="entry name" value="ASTACIN"/>
    <property type="match status" value="1"/>
</dbReference>
<sequence>MKVWFFLMTLRCLLGVLEAALPGFWNSEPQINHGSNYPPNHNEQEIRDKIQKWNSNSGTNIWEHSGLKEGDIMEPKPQKGKNVVRSRSFYWPNAIVPYILESGMSSSHMRIVKSGMDWLMAGSCLKFRPRHSRERDYLYILSDSAGCWSYIGRQGGAQAVGLQSNGCFEPGVVAHELLHAVGFLHEQSATNRDEYIYVNFTNIEEDKYSQFMKYNASLITDYNVGYDYDSLMHYSRKAFSKNGRDTIVPYQPGVEIGQRSHVSEKDFEKLNFKYCNKTVEAIEQATQSSRPTTRPGTVVKPSGSKKPGTNTAGRPGGSVGNRPGNNAGG</sequence>
<evidence type="ECO:0000256" key="5">
    <source>
        <dbReference type="ARBA" id="ARBA00023049"/>
    </source>
</evidence>
<accession>A0A8S1CWU0</accession>
<evidence type="ECO:0000259" key="9">
    <source>
        <dbReference type="PROSITE" id="PS51864"/>
    </source>
</evidence>
<dbReference type="SUPFAM" id="SSF55486">
    <property type="entry name" value="Metalloproteases ('zincins'), catalytic domain"/>
    <property type="match status" value="1"/>
</dbReference>
<feature type="chain" id="PRO_5035965423" description="Metalloendopeptidase" evidence="7">
    <location>
        <begin position="20"/>
        <end position="329"/>
    </location>
</feature>
<evidence type="ECO:0000256" key="6">
    <source>
        <dbReference type="PROSITE-ProRule" id="PRU01211"/>
    </source>
</evidence>
<feature type="binding site" evidence="6">
    <location>
        <position position="185"/>
    </location>
    <ligand>
        <name>Zn(2+)</name>
        <dbReference type="ChEBI" id="CHEBI:29105"/>
        <note>catalytic</note>
    </ligand>
</feature>
<feature type="compositionally biased region" description="Polar residues" evidence="8">
    <location>
        <begin position="285"/>
        <end position="295"/>
    </location>
</feature>
<comment type="caution">
    <text evidence="6">Lacks conserved residue(s) required for the propagation of feature annotation.</text>
</comment>
<evidence type="ECO:0000256" key="3">
    <source>
        <dbReference type="ARBA" id="ARBA00022801"/>
    </source>
</evidence>
<dbReference type="PANTHER" id="PTHR10127:SF780">
    <property type="entry name" value="METALLOENDOPEPTIDASE"/>
    <property type="match status" value="1"/>
</dbReference>
<dbReference type="AlphaFoldDB" id="A0A8S1CWU0"/>
<dbReference type="GO" id="GO:0006508">
    <property type="term" value="P:proteolysis"/>
    <property type="evidence" value="ECO:0007669"/>
    <property type="project" value="UniProtKB-KW"/>
</dbReference>
<name>A0A8S1CWU0_9INSE</name>
<feature type="region of interest" description="Disordered" evidence="8">
    <location>
        <begin position="285"/>
        <end position="329"/>
    </location>
</feature>
<evidence type="ECO:0000256" key="2">
    <source>
        <dbReference type="ARBA" id="ARBA00022723"/>
    </source>
</evidence>
<feature type="binding site" evidence="6">
    <location>
        <position position="175"/>
    </location>
    <ligand>
        <name>Zn(2+)</name>
        <dbReference type="ChEBI" id="CHEBI:29105"/>
        <note>catalytic</note>
    </ligand>
</feature>
<dbReference type="PRINTS" id="PR00480">
    <property type="entry name" value="ASTACIN"/>
</dbReference>
<feature type="active site" evidence="6">
    <location>
        <position position="176"/>
    </location>
</feature>
<feature type="domain" description="Peptidase M12A" evidence="9">
    <location>
        <begin position="82"/>
        <end position="276"/>
    </location>
</feature>
<keyword evidence="3 6" id="KW-0378">Hydrolase</keyword>
<evidence type="ECO:0000313" key="10">
    <source>
        <dbReference type="EMBL" id="CAB3369739.1"/>
    </source>
</evidence>
<organism evidence="10 11">
    <name type="scientific">Cloeon dipterum</name>
    <dbReference type="NCBI Taxonomy" id="197152"/>
    <lineage>
        <taxon>Eukaryota</taxon>
        <taxon>Metazoa</taxon>
        <taxon>Ecdysozoa</taxon>
        <taxon>Arthropoda</taxon>
        <taxon>Hexapoda</taxon>
        <taxon>Insecta</taxon>
        <taxon>Pterygota</taxon>
        <taxon>Palaeoptera</taxon>
        <taxon>Ephemeroptera</taxon>
        <taxon>Pisciforma</taxon>
        <taxon>Baetidae</taxon>
        <taxon>Cloeon</taxon>
    </lineage>
</organism>
<keyword evidence="1 6" id="KW-0645">Protease</keyword>
<dbReference type="EC" id="3.4.24.-" evidence="7"/>
<dbReference type="GO" id="GO:0008270">
    <property type="term" value="F:zinc ion binding"/>
    <property type="evidence" value="ECO:0007669"/>
    <property type="project" value="UniProtKB-UniRule"/>
</dbReference>
<dbReference type="GO" id="GO:0004222">
    <property type="term" value="F:metalloendopeptidase activity"/>
    <property type="evidence" value="ECO:0007669"/>
    <property type="project" value="UniProtKB-UniRule"/>
</dbReference>
<dbReference type="InterPro" id="IPR034035">
    <property type="entry name" value="Astacin-like_dom"/>
</dbReference>
<reference evidence="10 11" key="1">
    <citation type="submission" date="2020-04" db="EMBL/GenBank/DDBJ databases">
        <authorList>
            <person name="Alioto T."/>
            <person name="Alioto T."/>
            <person name="Gomez Garrido J."/>
        </authorList>
    </citation>
    <scope>NUCLEOTIDE SEQUENCE [LARGE SCALE GENOMIC DNA]</scope>
</reference>
<evidence type="ECO:0000256" key="1">
    <source>
        <dbReference type="ARBA" id="ARBA00022670"/>
    </source>
</evidence>
<dbReference type="Proteomes" id="UP000494165">
    <property type="component" value="Unassembled WGS sequence"/>
</dbReference>
<protein>
    <recommendedName>
        <fullName evidence="7">Metalloendopeptidase</fullName>
        <ecNumber evidence="7">3.4.24.-</ecNumber>
    </recommendedName>
</protein>
<evidence type="ECO:0000256" key="8">
    <source>
        <dbReference type="SAM" id="MobiDB-lite"/>
    </source>
</evidence>
<dbReference type="SMART" id="SM00235">
    <property type="entry name" value="ZnMc"/>
    <property type="match status" value="1"/>
</dbReference>
<dbReference type="EMBL" id="CADEPI010000047">
    <property type="protein sequence ID" value="CAB3369739.1"/>
    <property type="molecule type" value="Genomic_DNA"/>
</dbReference>
<keyword evidence="4 6" id="KW-0862">Zinc</keyword>
<evidence type="ECO:0000256" key="7">
    <source>
        <dbReference type="RuleBase" id="RU361183"/>
    </source>
</evidence>
<feature type="signal peptide" evidence="7">
    <location>
        <begin position="1"/>
        <end position="19"/>
    </location>
</feature>
<keyword evidence="11" id="KW-1185">Reference proteome</keyword>
<gene>
    <name evidence="10" type="ORF">CLODIP_2_CD04215</name>
</gene>
<feature type="binding site" evidence="6">
    <location>
        <position position="179"/>
    </location>
    <ligand>
        <name>Zn(2+)</name>
        <dbReference type="ChEBI" id="CHEBI:29105"/>
        <note>catalytic</note>
    </ligand>
</feature>
<evidence type="ECO:0000313" key="11">
    <source>
        <dbReference type="Proteomes" id="UP000494165"/>
    </source>
</evidence>
<dbReference type="Pfam" id="PF01400">
    <property type="entry name" value="Astacin"/>
    <property type="match status" value="1"/>
</dbReference>
<keyword evidence="2 6" id="KW-0479">Metal-binding</keyword>
<dbReference type="Gene3D" id="3.40.390.10">
    <property type="entry name" value="Collagenase (Catalytic Domain)"/>
    <property type="match status" value="1"/>
</dbReference>
<dbReference type="InterPro" id="IPR006026">
    <property type="entry name" value="Peptidase_Metallo"/>
</dbReference>
<keyword evidence="7" id="KW-0732">Signal</keyword>
<comment type="caution">
    <text evidence="10">The sequence shown here is derived from an EMBL/GenBank/DDBJ whole genome shotgun (WGS) entry which is preliminary data.</text>
</comment>
<dbReference type="InterPro" id="IPR024079">
    <property type="entry name" value="MetalloPept_cat_dom_sf"/>
</dbReference>
<comment type="cofactor">
    <cofactor evidence="6 7">
        <name>Zn(2+)</name>
        <dbReference type="ChEBI" id="CHEBI:29105"/>
    </cofactor>
    <text evidence="6 7">Binds 1 zinc ion per subunit.</text>
</comment>
<dbReference type="CDD" id="cd04280">
    <property type="entry name" value="ZnMc_astacin_like"/>
    <property type="match status" value="1"/>
</dbReference>
<evidence type="ECO:0000256" key="4">
    <source>
        <dbReference type="ARBA" id="ARBA00022833"/>
    </source>
</evidence>
<dbReference type="InterPro" id="IPR001506">
    <property type="entry name" value="Peptidase_M12A"/>
</dbReference>
<keyword evidence="5 6" id="KW-0482">Metalloprotease</keyword>